<evidence type="ECO:0000313" key="2">
    <source>
        <dbReference type="EMBL" id="ELY33791.1"/>
    </source>
</evidence>
<reference evidence="1" key="4">
    <citation type="submission" date="2016-09" db="EMBL/GenBank/DDBJ databases">
        <authorList>
            <person name="Pfeiffer F."/>
        </authorList>
    </citation>
    <scope>NUCLEOTIDE SEQUENCE</scope>
    <source>
        <strain evidence="1">ATCC 43099</strain>
    </source>
</reference>
<dbReference type="EMBL" id="CP001932">
    <property type="protein sequence ID" value="ADD03736.1"/>
    <property type="molecule type" value="Genomic_DNA"/>
</dbReference>
<name>D3SWE4_NATMM</name>
<evidence type="ECO:0000313" key="1">
    <source>
        <dbReference type="EMBL" id="ADD03736.1"/>
    </source>
</evidence>
<reference evidence="2 4" key="3">
    <citation type="journal article" date="2014" name="PLoS Genet.">
        <title>Phylogenetically driven sequencing of extremely halophilic archaea reveals strategies for static and dynamic osmo-response.</title>
        <authorList>
            <person name="Becker E.A."/>
            <person name="Seitzer P.M."/>
            <person name="Tritt A."/>
            <person name="Larsen D."/>
            <person name="Krusor M."/>
            <person name="Yao A.I."/>
            <person name="Wu D."/>
            <person name="Madern D."/>
            <person name="Eisen J.A."/>
            <person name="Darling A.E."/>
            <person name="Facciotti M.T."/>
        </authorList>
    </citation>
    <scope>NUCLEOTIDE SEQUENCE [LARGE SCALE GENOMIC DNA]</scope>
    <source>
        <strain evidence="4">ATCC 43099 / DSM 3394 / CCM 3739 / CIP 104546 / IAM 13178 / JCM 8861 / NBRC 102185 / NCIMB 2190 / MS3</strain>
        <strain evidence="2">MS-3</strain>
    </source>
</reference>
<gene>
    <name evidence="1" type="ordered locus">Nmag_0141</name>
    <name evidence="2" type="ORF">C500_01158</name>
</gene>
<evidence type="ECO:0000313" key="3">
    <source>
        <dbReference type="Proteomes" id="UP000001879"/>
    </source>
</evidence>
<evidence type="ECO:0000313" key="4">
    <source>
        <dbReference type="Proteomes" id="UP000011543"/>
    </source>
</evidence>
<accession>D3SWE4</accession>
<dbReference type="EMBL" id="AOHS01000008">
    <property type="protein sequence ID" value="ELY33791.1"/>
    <property type="molecule type" value="Genomic_DNA"/>
</dbReference>
<organism evidence="1 3">
    <name type="scientific">Natrialba magadii (strain ATCC 43099 / DSM 3394 / CCM 3739 / CIP 104546 / IAM 13178 / JCM 8861 / NBRC 102185 / NCIMB 2190 / MS3)</name>
    <name type="common">Natronobacterium magadii</name>
    <dbReference type="NCBI Taxonomy" id="547559"/>
    <lineage>
        <taxon>Archaea</taxon>
        <taxon>Methanobacteriati</taxon>
        <taxon>Methanobacteriota</taxon>
        <taxon>Stenosarchaea group</taxon>
        <taxon>Halobacteria</taxon>
        <taxon>Halobacteriales</taxon>
        <taxon>Natrialbaceae</taxon>
        <taxon>Natrialba</taxon>
    </lineage>
</organism>
<reference evidence="3" key="1">
    <citation type="submission" date="2010-02" db="EMBL/GenBank/DDBJ databases">
        <title>Complete sequence of chromosome of Natrialba magadii ATCC 43099.</title>
        <authorList>
            <consortium name="US DOE Joint Genome Institute"/>
            <person name="Lucas S."/>
            <person name="Copeland A."/>
            <person name="Lapidus A."/>
            <person name="Cheng J.-F."/>
            <person name="Bruce D."/>
            <person name="Goodwin L."/>
            <person name="Pitluck S."/>
            <person name="Davenport K."/>
            <person name="Saunders E."/>
            <person name="Detter J.C."/>
            <person name="Han C."/>
            <person name="Tapia R."/>
            <person name="Land M."/>
            <person name="Hauser L."/>
            <person name="Kyrpides N."/>
            <person name="Mikhailova N."/>
            <person name="De Castro R.E."/>
            <person name="Maupin-Furlow J.A."/>
            <person name="Woyke T."/>
        </authorList>
    </citation>
    <scope>NUCLEOTIDE SEQUENCE [LARGE SCALE GENOMIC DNA]</scope>
    <source>
        <strain evidence="3">ATCC 43099 / DSM 3394 / CCM 3739 / CIP 104546 / IAM 13178 / JCM 8861 / NBRC 102185 / NCIMB 2190 / MS3</strain>
    </source>
</reference>
<dbReference type="SUPFAM" id="SSF52540">
    <property type="entry name" value="P-loop containing nucleoside triphosphate hydrolases"/>
    <property type="match status" value="1"/>
</dbReference>
<dbReference type="GeneID" id="31795501"/>
<dbReference type="InterPro" id="IPR027417">
    <property type="entry name" value="P-loop_NTPase"/>
</dbReference>
<dbReference type="RefSeq" id="WP_004213528.1">
    <property type="nucleotide sequence ID" value="NC_013922.1"/>
</dbReference>
<reference evidence="1 3" key="2">
    <citation type="journal article" date="2012" name="BMC Genomics">
        <title>A comparative genomics perspective on the genetic content of the alkaliphilic haloarchaeon Natrialba magadii ATCC 43099T.</title>
        <authorList>
            <person name="Siddaramappa S."/>
            <person name="Challacombe J.F."/>
            <person name="Decastro R.E."/>
            <person name="Pfeiffer F."/>
            <person name="Sastre D.E."/>
            <person name="Gimenez M.I."/>
            <person name="Paggi R.A."/>
            <person name="Detter J.C."/>
            <person name="Davenport K.W."/>
            <person name="Goodwin L.A."/>
            <person name="Kyrpides N."/>
            <person name="Tapia R."/>
            <person name="Pitluck S."/>
            <person name="Lucas S."/>
            <person name="Woyke T."/>
            <person name="Maupin-Furlow J.A."/>
        </authorList>
    </citation>
    <scope>NUCLEOTIDE SEQUENCE [LARGE SCALE GENOMIC DNA]</scope>
    <source>
        <strain evidence="1">ATCC 43099</strain>
        <strain evidence="3">ATCC 43099 / DSM 3394 / CCM 3739 / CIP 104546 / IAM 13178 / JCM 8861 / NBRC 102185 / NCIMB 2190 / MS3</strain>
    </source>
</reference>
<dbReference type="Proteomes" id="UP000011543">
    <property type="component" value="Unassembled WGS sequence"/>
</dbReference>
<dbReference type="Proteomes" id="UP000001879">
    <property type="component" value="Chromosome"/>
</dbReference>
<protein>
    <submittedName>
        <fullName evidence="1">Uncharacterized protein</fullName>
    </submittedName>
</protein>
<dbReference type="KEGG" id="nmg:Nmag_0141"/>
<dbReference type="Gene3D" id="3.40.50.300">
    <property type="entry name" value="P-loop containing nucleotide triphosphate hydrolases"/>
    <property type="match status" value="1"/>
</dbReference>
<dbReference type="HOGENOM" id="CLU_1248311_0_0_2"/>
<keyword evidence="3" id="KW-1185">Reference proteome</keyword>
<dbReference type="PaxDb" id="547559-Nmag_0141"/>
<dbReference type="AlphaFoldDB" id="D3SWE4"/>
<proteinExistence type="predicted"/>
<sequence length="221" mass="25698">MRTIEIIGPSGAGKTTYAMKTSERENFHRNLMDLLDSKTPIRSPFRRIPKRDEINHIFFSIMGHYYGKKFTTQYPGVLETTAEIIRNYNDKHNVLDFVFREAAQFEFFSCKLGHDDIYLCDDGLYQFHLRLLVLDKWGAKDIMDRLPIPDKLIFVDAPPIQCLERQETRPRGRTSRLENVDESTAITELDKMRSASLDFISEAKRRNVNVEIIDNGEGSFI</sequence>